<comment type="caution">
    <text evidence="1">The sequence shown here is derived from an EMBL/GenBank/DDBJ whole genome shotgun (WGS) entry which is preliminary data.</text>
</comment>
<dbReference type="RefSeq" id="WP_102611211.1">
    <property type="nucleotide sequence ID" value="NZ_CADIKD010000003.1"/>
</dbReference>
<dbReference type="Proteomes" id="UP000235347">
    <property type="component" value="Unassembled WGS sequence"/>
</dbReference>
<accession>A0A2N7VXK5</accession>
<evidence type="ECO:0000313" key="2">
    <source>
        <dbReference type="Proteomes" id="UP000235347"/>
    </source>
</evidence>
<gene>
    <name evidence="1" type="primary">vasA</name>
    <name evidence="1" type="ORF">C0Z19_18145</name>
</gene>
<dbReference type="Pfam" id="PF05947">
    <property type="entry name" value="T6SS_TssF"/>
    <property type="match status" value="1"/>
</dbReference>
<sequence length="633" mass="69843">MNDTLFAYYEDELRHLREAGAQFSAEFPKVAARLGMDGMECADPYVERLLEGFSFLAARVRMEIDAQFPRFTQHLAEMLYPGLLAPTPSMAVVQFEPDVTHPALSRGVTVQRGTALMSQLGRDGTTRCEYRTAQTVQLLPLRLVQARYRAFDCLPAGIGANLSGAHKATVSLSFEWSAGAQAERRALDRLSLFLRGAEGLAQRLYLQLTGRVCGGYVRLGEGKGVRYVPLPARCVRGQGFDDAEALLPLSGSTFRGCRLLREYFAFPERFSFVELSGLQQVPWDGSRTFEIVLLLDERDETLLRCVDEANFALHCTPAINLFARRTDRIAVDDRKFEHHVVVERTRPIDFEVFGIEGVDGYLTGRTQPQRFSAFYRARDPGRADGSRAYFQARRSPRLLSASERALGARSRYLGTEVFVALVDPSEAPYSAQLQQLGIDTLCTNRHLPLSMPIGTGSTDFTGRTDLPAIERIRCVAGPSAPRPALAEGSLLWRLLDTLSTSRLPLIERAGAQDRGGSPSYDAQPLRQWLSALCPAGEHIGQHRIAQLRQASARAITRRLPLPGPVCFGRGLEISLTFDDAAWAGAGASVFGAVLAVALAEYMPINQFAETVVRTTGQGEVMRYAARAGRCEML</sequence>
<keyword evidence="2" id="KW-1185">Reference proteome</keyword>
<organism evidence="1 2">
    <name type="scientific">Trinickia soli</name>
    <dbReference type="NCBI Taxonomy" id="380675"/>
    <lineage>
        <taxon>Bacteria</taxon>
        <taxon>Pseudomonadati</taxon>
        <taxon>Pseudomonadota</taxon>
        <taxon>Betaproteobacteria</taxon>
        <taxon>Burkholderiales</taxon>
        <taxon>Burkholderiaceae</taxon>
        <taxon>Trinickia</taxon>
    </lineage>
</organism>
<dbReference type="EMBL" id="PNYB01000015">
    <property type="protein sequence ID" value="PMS21886.1"/>
    <property type="molecule type" value="Genomic_DNA"/>
</dbReference>
<dbReference type="PANTHER" id="PTHR35370">
    <property type="entry name" value="CYTOPLASMIC PROTEIN-RELATED-RELATED"/>
    <property type="match status" value="1"/>
</dbReference>
<dbReference type="PANTHER" id="PTHR35370:SF1">
    <property type="entry name" value="TYPE VI SECRETION SYSTEM COMPONENT TSSF1"/>
    <property type="match status" value="1"/>
</dbReference>
<dbReference type="PIRSF" id="PIRSF028304">
    <property type="entry name" value="UCP028304"/>
    <property type="match status" value="1"/>
</dbReference>
<name>A0A2N7VXK5_9BURK</name>
<dbReference type="AlphaFoldDB" id="A0A2N7VXK5"/>
<protein>
    <submittedName>
        <fullName evidence="1">Type VI secretion system baseplate subunit TssF</fullName>
    </submittedName>
</protein>
<reference evidence="1 2" key="1">
    <citation type="submission" date="2018-01" db="EMBL/GenBank/DDBJ databases">
        <title>Whole genome analyses suggest that Burkholderia sensu lato contains two further novel genera in the rhizoxinica-symbiotica group Mycetohabitans gen. nov., and Trinickia gen. nov.: implications for the evolution of diazotrophy and nodulation in the Burkholderiaceae.</title>
        <authorList>
            <person name="Estrada-de los Santos P."/>
            <person name="Palmer M."/>
            <person name="Chavez-Ramirez B."/>
            <person name="Beukes C."/>
            <person name="Steenkamp E.T."/>
            <person name="Hirsch A.M."/>
            <person name="Manyaka P."/>
            <person name="Maluk M."/>
            <person name="Lafos M."/>
            <person name="Crook M."/>
            <person name="Gross E."/>
            <person name="Simon M.F."/>
            <person name="Bueno dos Reis Junior F."/>
            <person name="Poole P.S."/>
            <person name="Venter S.N."/>
            <person name="James E.K."/>
        </authorList>
    </citation>
    <scope>NUCLEOTIDE SEQUENCE [LARGE SCALE GENOMIC DNA]</scope>
    <source>
        <strain evidence="1 2">GP25-8</strain>
    </source>
</reference>
<dbReference type="InterPro" id="IPR010272">
    <property type="entry name" value="T6SS_TssF"/>
</dbReference>
<proteinExistence type="predicted"/>
<dbReference type="NCBIfam" id="TIGR03359">
    <property type="entry name" value="VI_chp_6"/>
    <property type="match status" value="1"/>
</dbReference>
<evidence type="ECO:0000313" key="1">
    <source>
        <dbReference type="EMBL" id="PMS21886.1"/>
    </source>
</evidence>